<reference evidence="5 6" key="1">
    <citation type="submission" date="2018-06" db="EMBL/GenBank/DDBJ databases">
        <title>Comparative genomics of downy mildews reveals potential adaptations to biotrophy.</title>
        <authorList>
            <person name="Fletcher K."/>
            <person name="Klosterman S.J."/>
            <person name="Derevnina L."/>
            <person name="Martin F."/>
            <person name="Koike S."/>
            <person name="Reyes Chin-Wo S."/>
            <person name="Mou B."/>
            <person name="Michelmore R."/>
        </authorList>
    </citation>
    <scope>NUCLEOTIDE SEQUENCE [LARGE SCALE GENOMIC DNA]</scope>
    <source>
        <strain evidence="4 6">R13</strain>
        <strain evidence="3 5">R14</strain>
    </source>
</reference>
<feature type="region of interest" description="Disordered" evidence="1">
    <location>
        <begin position="1132"/>
        <end position="1158"/>
    </location>
</feature>
<feature type="region of interest" description="Disordered" evidence="1">
    <location>
        <begin position="1248"/>
        <end position="1268"/>
    </location>
</feature>
<comment type="caution">
    <text evidence="3">The sequence shown here is derived from an EMBL/GenBank/DDBJ whole genome shotgun (WGS) entry which is preliminary data.</text>
</comment>
<organism evidence="3 5">
    <name type="scientific">Peronospora effusa</name>
    <dbReference type="NCBI Taxonomy" id="542832"/>
    <lineage>
        <taxon>Eukaryota</taxon>
        <taxon>Sar</taxon>
        <taxon>Stramenopiles</taxon>
        <taxon>Oomycota</taxon>
        <taxon>Peronosporomycetes</taxon>
        <taxon>Peronosporales</taxon>
        <taxon>Peronosporaceae</taxon>
        <taxon>Peronospora</taxon>
    </lineage>
</organism>
<evidence type="ECO:0000259" key="2">
    <source>
        <dbReference type="SMART" id="SM00228"/>
    </source>
</evidence>
<dbReference type="VEuPathDB" id="FungiDB:DD237_005966"/>
<feature type="compositionally biased region" description="Basic and acidic residues" evidence="1">
    <location>
        <begin position="1133"/>
        <end position="1148"/>
    </location>
</feature>
<evidence type="ECO:0000256" key="1">
    <source>
        <dbReference type="SAM" id="MobiDB-lite"/>
    </source>
</evidence>
<dbReference type="SUPFAM" id="SSF50156">
    <property type="entry name" value="PDZ domain-like"/>
    <property type="match status" value="1"/>
</dbReference>
<dbReference type="Gene3D" id="3.15.10.10">
    <property type="entry name" value="Bactericidal permeability-increasing protein, domain 1"/>
    <property type="match status" value="1"/>
</dbReference>
<dbReference type="EMBL" id="QLLG01000325">
    <property type="protein sequence ID" value="RMX64279.1"/>
    <property type="molecule type" value="Genomic_DNA"/>
</dbReference>
<dbReference type="SUPFAM" id="SSF55394">
    <property type="entry name" value="Bactericidal permeability-increasing protein, BPI"/>
    <property type="match status" value="1"/>
</dbReference>
<name>A0A3M6VCB1_9STRA</name>
<dbReference type="PANTHER" id="PTHR31138">
    <property type="entry name" value="CHROMOSOME 19, WHOLE GENOME SHOTGUN SEQUENCE"/>
    <property type="match status" value="1"/>
</dbReference>
<proteinExistence type="predicted"/>
<dbReference type="Proteomes" id="UP000286097">
    <property type="component" value="Unassembled WGS sequence"/>
</dbReference>
<feature type="compositionally biased region" description="Polar residues" evidence="1">
    <location>
        <begin position="1252"/>
        <end position="1262"/>
    </location>
</feature>
<dbReference type="GO" id="GO:0008289">
    <property type="term" value="F:lipid binding"/>
    <property type="evidence" value="ECO:0007669"/>
    <property type="project" value="InterPro"/>
</dbReference>
<dbReference type="Gene3D" id="2.30.42.10">
    <property type="match status" value="1"/>
</dbReference>
<dbReference type="InterPro" id="IPR036034">
    <property type="entry name" value="PDZ_sf"/>
</dbReference>
<dbReference type="Proteomes" id="UP000282087">
    <property type="component" value="Unassembled WGS sequence"/>
</dbReference>
<dbReference type="InterPro" id="IPR017943">
    <property type="entry name" value="Bactericidal_perm-incr_a/b_dom"/>
</dbReference>
<keyword evidence="5" id="KW-1185">Reference proteome</keyword>
<accession>A0A3M6VCB1</accession>
<dbReference type="EMBL" id="QKXF01000246">
    <property type="protein sequence ID" value="RQM13593.1"/>
    <property type="molecule type" value="Genomic_DNA"/>
</dbReference>
<evidence type="ECO:0000313" key="4">
    <source>
        <dbReference type="EMBL" id="RQM13593.1"/>
    </source>
</evidence>
<dbReference type="SMART" id="SM00228">
    <property type="entry name" value="PDZ"/>
    <property type="match status" value="2"/>
</dbReference>
<dbReference type="CDD" id="cd00136">
    <property type="entry name" value="PDZ_canonical"/>
    <property type="match status" value="1"/>
</dbReference>
<dbReference type="PANTHER" id="PTHR31138:SF1">
    <property type="entry name" value="PDZ DOMAIN-CONTAINING PROTEIN"/>
    <property type="match status" value="1"/>
</dbReference>
<feature type="domain" description="PDZ" evidence="2">
    <location>
        <begin position="1182"/>
        <end position="1248"/>
    </location>
</feature>
<evidence type="ECO:0000313" key="6">
    <source>
        <dbReference type="Proteomes" id="UP000286097"/>
    </source>
</evidence>
<feature type="domain" description="PDZ" evidence="2">
    <location>
        <begin position="926"/>
        <end position="1006"/>
    </location>
</feature>
<sequence length="1286" mass="144627">MGYTRWPLIGQLAVKRQKKTMESEEVPKLFAMAMRYQTGDDVKTPFGPGRVRNCSDYKTHVEVTLAGGVVLYARVRNKVMKVILFELSILKSTDFGQRGCLMPEFRMLQCGEIPRLTRVMVLQMNGKEGVVLNYIVSEQKYQVLIDDENVVSAEEKVQKASDERTKLLTVREFTMLLKEELRLTKETRVRTSFGLGNIINYNSSHDLYVVQLDCGSVGYLRAQDVACVDLRLLAKVPKPLSAERIYDEFQGRITRDDAALLSLKAKQTYDRLQMFCEQHANTISFISTNASYGDQYTKALASLLDPSFSHATKRLKNASGKELERLKEMAVSAKTMLEGDLLEGMDSAVFFAKAANVLSRLNNSEEIKNLQSSLREKASSELASARQKVFSQDSTSSSLLVSSQEEKKLVLSQILQVVESKMYAQKPRLDALKASLERQDLQSEVFAKLQQHESDIIKAQEIIGHFEQMASKTLSVNSVVELDPNMLVQKAEELLPRLSLKAEVLAHASEKCWMQMQQTSHGQTLMKKAKALVQSVENPDEFCDNVTKAIGEIKLGKLAQWGTTISKNREKRQEFVDQMKDHCLDFLTSVLPTLKVDTISGVEDDIAYSISEFDLSNFRVKKERVSVRMGTVVDEELFTVRATHLTALLKGFNWTFEQKYFPYLHGGGVADAALSGGVISLGFKAEKNIVNEETGEVKPVLVLSSITIDIRQELKLTVQGSWFSAVYNVLTTLFAELIREYLAKTMETKLLKHTIKLLGTLNKQMNEYWPLIFQLLDIRMEDLPSASPWRGAEEIEIQPQKELECTFTKRSTVPFTFAKGVLNKHVVVSRILDLDMPSTNKNGSDENHDSRLTENWKRVPVGSSVLALNGLSCSKLTVEELRGLLETLPLPFIIRFSLYPESPTKSWRQQMKPQPEFTTFIFRQKGPFGLRLRARPLTSCGVIIVGFTANSDGKKCSAELSGKIRVGQLLTKVNNVDLRFKTLSEVLVILHDLKSRPVTMQFATSPDAIIKLRDWPPMIETEDASSFTCDEDDPSSNGRQYVVLSAFTRVPSFAQRTHLVEKGDVLLHVNDVSLTRPDYTSFADIMEALRVIVSKKEPMRAVFVSPEHYVAMQKEFQQRRLVYNKNVDQLNEGDQKNEECDESTKESEVPDAVDSTATTTRTGDACDILRKTLMKEIVFPKAPLGILFGNWKDEAVCIRAFVSSPGPAEKTGLLRIGHAILQVCGHAVPREATPGIIEEMIMKVSAEERAQDSSSADGTTAMKSAEKKPKYTLTVRNLELERELMK</sequence>
<protein>
    <recommendedName>
        <fullName evidence="2">PDZ domain-containing protein</fullName>
    </recommendedName>
</protein>
<evidence type="ECO:0000313" key="3">
    <source>
        <dbReference type="EMBL" id="RMX64279.1"/>
    </source>
</evidence>
<gene>
    <name evidence="4" type="ORF">DD237_005966</name>
    <name evidence="3" type="ORF">DD238_005379</name>
</gene>
<evidence type="ECO:0000313" key="5">
    <source>
        <dbReference type="Proteomes" id="UP000282087"/>
    </source>
</evidence>
<dbReference type="InterPro" id="IPR001478">
    <property type="entry name" value="PDZ"/>
</dbReference>